<comment type="subunit">
    <text evidence="11">The 26S proteasome consists of a 20S proteasome core and two 19S regulatory subunits. The 20S proteasome core is composed of 28 subunits that are arranged in four stacked rings, resulting in a barrel-shaped structure. The two end rings are each formed by seven alpha subunits, and the two central rings are each formed by seven beta subunits. The catalytic chamber with the active sites is on the inside of the barrel.</text>
</comment>
<dbReference type="STRING" id="7232.A0A484BXW6"/>
<evidence type="ECO:0000256" key="13">
    <source>
        <dbReference type="SAM" id="MobiDB-lite"/>
    </source>
</evidence>
<sequence>MNTNHCYGGFNYENFLRNEEIIKMGYKPPLPITTGTTVVGLEFNAGVMIATDTRATRNSLISSNATQKIYRLHRNVYCGGSGYASDLFKLSRLLEKQCELHYFAINKRILPVVCAKQLIKTLLTSLMGRMLISFVVGGVDPEGVHLYSVHFDGTTEVSRYTSIGSGQYCAMGIMESLWRPDMTEDEARELIFDAVRSGIENDQSSGSSIDLVVIRTNYTVSKCTEEIYKSLKPEHKPLTVKPEINIINNLDLIIEEESVIPLPHVKPRPIHQKTEKKPIRRDAVRRTPAFTQITLKPSTEDIDDDDAPPNKKRKIQQLFREKIL</sequence>
<dbReference type="PRINTS" id="PR00141">
    <property type="entry name" value="PROTEASOME"/>
</dbReference>
<dbReference type="InterPro" id="IPR016050">
    <property type="entry name" value="Proteasome_bsu_CS"/>
</dbReference>
<evidence type="ECO:0000256" key="11">
    <source>
        <dbReference type="ARBA" id="ARBA00026071"/>
    </source>
</evidence>
<evidence type="ECO:0000256" key="7">
    <source>
        <dbReference type="ARBA" id="ARBA00022801"/>
    </source>
</evidence>
<evidence type="ECO:0000256" key="6">
    <source>
        <dbReference type="ARBA" id="ARBA00022698"/>
    </source>
</evidence>
<evidence type="ECO:0000256" key="3">
    <source>
        <dbReference type="ARBA" id="ARBA00012039"/>
    </source>
</evidence>
<comment type="function">
    <text evidence="10">Non-catalytic component of the proteasome, a multicatalytic proteinase complex which is characterized by its ability to cleave peptides with Arg, Phe, Tyr, Leu, and Glu adjacent to the leaving group at neutral or slightly basic pH. The proteasome has an ATP-dependent proteolytic activity.</text>
</comment>
<proteinExistence type="predicted"/>
<dbReference type="GO" id="GO:0005839">
    <property type="term" value="C:proteasome core complex"/>
    <property type="evidence" value="ECO:0007669"/>
    <property type="project" value="InterPro"/>
</dbReference>
<feature type="region of interest" description="Disordered" evidence="13">
    <location>
        <begin position="296"/>
        <end position="316"/>
    </location>
</feature>
<evidence type="ECO:0000256" key="2">
    <source>
        <dbReference type="ARBA" id="ARBA00004123"/>
    </source>
</evidence>
<dbReference type="GO" id="GO:0005634">
    <property type="term" value="C:nucleus"/>
    <property type="evidence" value="ECO:0007669"/>
    <property type="project" value="UniProtKB-SubCell"/>
</dbReference>
<evidence type="ECO:0000256" key="10">
    <source>
        <dbReference type="ARBA" id="ARBA00024953"/>
    </source>
</evidence>
<evidence type="ECO:0000256" key="5">
    <source>
        <dbReference type="ARBA" id="ARBA00022670"/>
    </source>
</evidence>
<dbReference type="EMBL" id="LSRL02000003">
    <property type="protein sequence ID" value="TDG52581.1"/>
    <property type="molecule type" value="Genomic_DNA"/>
</dbReference>
<gene>
    <name evidence="14" type="ORF">AWZ03_000814</name>
</gene>
<keyword evidence="6" id="KW-0888">Threonine protease</keyword>
<dbReference type="PROSITE" id="PS51476">
    <property type="entry name" value="PROTEASOME_BETA_2"/>
    <property type="match status" value="1"/>
</dbReference>
<evidence type="ECO:0000256" key="8">
    <source>
        <dbReference type="ARBA" id="ARBA00022942"/>
    </source>
</evidence>
<dbReference type="EC" id="3.4.25.1" evidence="3"/>
<keyword evidence="4" id="KW-0963">Cytoplasm</keyword>
<feature type="active site" description="Nucleophile" evidence="12">
    <location>
        <position position="36"/>
    </location>
</feature>
<comment type="subcellular location">
    <subcellularLocation>
        <location evidence="2">Nucleus</location>
    </subcellularLocation>
</comment>
<keyword evidence="7" id="KW-0378">Hydrolase</keyword>
<accession>A0A484BXW6</accession>
<dbReference type="Pfam" id="PF00227">
    <property type="entry name" value="Proteasome"/>
    <property type="match status" value="1"/>
</dbReference>
<name>A0A484BXW6_DRONA</name>
<evidence type="ECO:0000313" key="14">
    <source>
        <dbReference type="EMBL" id="TDG52581.1"/>
    </source>
</evidence>
<dbReference type="CDD" id="cd01912">
    <property type="entry name" value="proteasome_beta"/>
    <property type="match status" value="1"/>
</dbReference>
<evidence type="ECO:0000256" key="9">
    <source>
        <dbReference type="ARBA" id="ARBA00023242"/>
    </source>
</evidence>
<evidence type="ECO:0000256" key="12">
    <source>
        <dbReference type="PIRSR" id="PIRSR600243-1"/>
    </source>
</evidence>
<dbReference type="Gene3D" id="3.60.20.10">
    <property type="entry name" value="Glutamine Phosphoribosylpyrophosphate, subunit 1, domain 1"/>
    <property type="match status" value="1"/>
</dbReference>
<reference evidence="14 15" key="1">
    <citation type="journal article" date="2019" name="J. Hered.">
        <title>An Improved Genome Assembly for Drosophila navojoa, the Basal Species in the mojavensis Cluster.</title>
        <authorList>
            <person name="Vanderlinde T."/>
            <person name="Dupim E.G."/>
            <person name="Nazario-Yepiz N.O."/>
            <person name="Carvalho A.B."/>
        </authorList>
    </citation>
    <scope>NUCLEOTIDE SEQUENCE [LARGE SCALE GENOMIC DNA]</scope>
    <source>
        <strain evidence="14">Navoj_Jal97</strain>
        <tissue evidence="14">Whole organism</tissue>
    </source>
</reference>
<dbReference type="InterPro" id="IPR023333">
    <property type="entry name" value="Proteasome_suB-type"/>
</dbReference>
<keyword evidence="15" id="KW-1185">Reference proteome</keyword>
<dbReference type="PANTHER" id="PTHR32194">
    <property type="entry name" value="METALLOPROTEASE TLDD"/>
    <property type="match status" value="1"/>
</dbReference>
<protein>
    <recommendedName>
        <fullName evidence="3">proteasome endopeptidase complex</fullName>
        <ecNumber evidence="3">3.4.25.1</ecNumber>
    </recommendedName>
</protein>
<dbReference type="InterPro" id="IPR000243">
    <property type="entry name" value="Pept_T1A_subB"/>
</dbReference>
<dbReference type="InterPro" id="IPR001353">
    <property type="entry name" value="Proteasome_sua/b"/>
</dbReference>
<comment type="catalytic activity">
    <reaction evidence="1">
        <text>Cleavage of peptide bonds with very broad specificity.</text>
        <dbReference type="EC" id="3.4.25.1"/>
    </reaction>
</comment>
<dbReference type="PROSITE" id="PS00854">
    <property type="entry name" value="PROTEASOME_BETA_1"/>
    <property type="match status" value="1"/>
</dbReference>
<evidence type="ECO:0000256" key="1">
    <source>
        <dbReference type="ARBA" id="ARBA00001198"/>
    </source>
</evidence>
<dbReference type="InterPro" id="IPR029055">
    <property type="entry name" value="Ntn_hydrolases_N"/>
</dbReference>
<dbReference type="OrthoDB" id="429533at2759"/>
<dbReference type="GO" id="GO:0004298">
    <property type="term" value="F:threonine-type endopeptidase activity"/>
    <property type="evidence" value="ECO:0007669"/>
    <property type="project" value="UniProtKB-KW"/>
</dbReference>
<dbReference type="GO" id="GO:0005737">
    <property type="term" value="C:cytoplasm"/>
    <property type="evidence" value="ECO:0007669"/>
    <property type="project" value="TreeGrafter"/>
</dbReference>
<dbReference type="Proteomes" id="UP000295192">
    <property type="component" value="Unassembled WGS sequence"/>
</dbReference>
<dbReference type="PANTHER" id="PTHR32194:SF4">
    <property type="entry name" value="PROTEASOME SUBUNIT BETA TYPE-7"/>
    <property type="match status" value="1"/>
</dbReference>
<keyword evidence="8" id="KW-0647">Proteasome</keyword>
<comment type="caution">
    <text evidence="14">The sequence shown here is derived from an EMBL/GenBank/DDBJ whole genome shotgun (WGS) entry which is preliminary data.</text>
</comment>
<evidence type="ECO:0000313" key="15">
    <source>
        <dbReference type="Proteomes" id="UP000295192"/>
    </source>
</evidence>
<dbReference type="SUPFAM" id="SSF56235">
    <property type="entry name" value="N-terminal nucleophile aminohydrolases (Ntn hydrolases)"/>
    <property type="match status" value="1"/>
</dbReference>
<organism evidence="14 15">
    <name type="scientific">Drosophila navojoa</name>
    <name type="common">Fruit fly</name>
    <dbReference type="NCBI Taxonomy" id="7232"/>
    <lineage>
        <taxon>Eukaryota</taxon>
        <taxon>Metazoa</taxon>
        <taxon>Ecdysozoa</taxon>
        <taxon>Arthropoda</taxon>
        <taxon>Hexapoda</taxon>
        <taxon>Insecta</taxon>
        <taxon>Pterygota</taxon>
        <taxon>Neoptera</taxon>
        <taxon>Endopterygota</taxon>
        <taxon>Diptera</taxon>
        <taxon>Brachycera</taxon>
        <taxon>Muscomorpha</taxon>
        <taxon>Ephydroidea</taxon>
        <taxon>Drosophilidae</taxon>
        <taxon>Drosophila</taxon>
    </lineage>
</organism>
<dbReference type="GO" id="GO:0051603">
    <property type="term" value="P:proteolysis involved in protein catabolic process"/>
    <property type="evidence" value="ECO:0007669"/>
    <property type="project" value="InterPro"/>
</dbReference>
<keyword evidence="9" id="KW-0539">Nucleus</keyword>
<keyword evidence="5" id="KW-0645">Protease</keyword>
<dbReference type="OMA" id="MNTGFRK"/>
<evidence type="ECO:0000256" key="4">
    <source>
        <dbReference type="ARBA" id="ARBA00022490"/>
    </source>
</evidence>
<dbReference type="AlphaFoldDB" id="A0A484BXW6"/>